<organism evidence="1 2">
    <name type="scientific">Deinococcus hopiensis KR-140</name>
    <dbReference type="NCBI Taxonomy" id="695939"/>
    <lineage>
        <taxon>Bacteria</taxon>
        <taxon>Thermotogati</taxon>
        <taxon>Deinococcota</taxon>
        <taxon>Deinococci</taxon>
        <taxon>Deinococcales</taxon>
        <taxon>Deinococcaceae</taxon>
        <taxon>Deinococcus</taxon>
    </lineage>
</organism>
<name>A0A1W1VB02_9DEIO</name>
<evidence type="ECO:0000313" key="1">
    <source>
        <dbReference type="EMBL" id="SMB90231.1"/>
    </source>
</evidence>
<proteinExistence type="predicted"/>
<dbReference type="Proteomes" id="UP000192582">
    <property type="component" value="Unassembled WGS sequence"/>
</dbReference>
<reference evidence="1 2" key="1">
    <citation type="submission" date="2017-04" db="EMBL/GenBank/DDBJ databases">
        <authorList>
            <person name="Afonso C.L."/>
            <person name="Miller P.J."/>
            <person name="Scott M.A."/>
            <person name="Spackman E."/>
            <person name="Goraichik I."/>
            <person name="Dimitrov K.M."/>
            <person name="Suarez D.L."/>
            <person name="Swayne D.E."/>
        </authorList>
    </citation>
    <scope>NUCLEOTIDE SEQUENCE [LARGE SCALE GENOMIC DNA]</scope>
    <source>
        <strain evidence="1 2">KR-140</strain>
    </source>
</reference>
<protein>
    <submittedName>
        <fullName evidence="1">Uncharacterized protein</fullName>
    </submittedName>
</protein>
<dbReference type="RefSeq" id="WP_170928678.1">
    <property type="nucleotide sequence ID" value="NZ_FWWU01000009.1"/>
</dbReference>
<dbReference type="AlphaFoldDB" id="A0A1W1VB02"/>
<dbReference type="STRING" id="695939.SAMN00790413_00690"/>
<sequence>MTDINIIVSLNATERGIFVSADRSHRAAPPAKTVHVLAFRGFSRH</sequence>
<gene>
    <name evidence="1" type="ORF">SAMN00790413_00690</name>
</gene>
<evidence type="ECO:0000313" key="2">
    <source>
        <dbReference type="Proteomes" id="UP000192582"/>
    </source>
</evidence>
<accession>A0A1W1VB02</accession>
<dbReference type="EMBL" id="FWWU01000009">
    <property type="protein sequence ID" value="SMB90231.1"/>
    <property type="molecule type" value="Genomic_DNA"/>
</dbReference>
<keyword evidence="2" id="KW-1185">Reference proteome</keyword>